<dbReference type="InterPro" id="IPR020902">
    <property type="entry name" value="Actin/actin-like_CS"/>
</dbReference>
<dbReference type="FunFam" id="3.90.640.10:FF:000047">
    <property type="entry name" value="Actin, alpha skeletal muscle"/>
    <property type="match status" value="1"/>
</dbReference>
<evidence type="ECO:0000256" key="4">
    <source>
        <dbReference type="ARBA" id="ARBA00022741"/>
    </source>
</evidence>
<keyword evidence="7" id="KW-0206">Cytoskeleton</keyword>
<evidence type="ECO:0000256" key="7">
    <source>
        <dbReference type="ARBA" id="ARBA00023212"/>
    </source>
</evidence>
<dbReference type="FunFam" id="3.30.420.40:FF:000291">
    <property type="entry name" value="Actin, alpha skeletal muscle"/>
    <property type="match status" value="1"/>
</dbReference>
<evidence type="ECO:0000256" key="3">
    <source>
        <dbReference type="ARBA" id="ARBA00022490"/>
    </source>
</evidence>
<dbReference type="FunFam" id="3.30.420.40:FF:000058">
    <property type="entry name" value="Putative actin-related protein 5"/>
    <property type="match status" value="1"/>
</dbReference>
<dbReference type="Gene3D" id="3.90.640.10">
    <property type="entry name" value="Actin, Chain A, domain 4"/>
    <property type="match status" value="1"/>
</dbReference>
<proteinExistence type="inferred from homology"/>
<dbReference type="SUPFAM" id="SSF53067">
    <property type="entry name" value="Actin-like ATPase domain"/>
    <property type="match status" value="2"/>
</dbReference>
<dbReference type="AlphaFoldDB" id="A0AA36M5B4"/>
<evidence type="ECO:0000256" key="9">
    <source>
        <dbReference type="RuleBase" id="RU000487"/>
    </source>
</evidence>
<dbReference type="Gene3D" id="3.30.420.40">
    <property type="match status" value="2"/>
</dbReference>
<evidence type="ECO:0000256" key="6">
    <source>
        <dbReference type="ARBA" id="ARBA00022840"/>
    </source>
</evidence>
<keyword evidence="6" id="KW-0067">ATP-binding</keyword>
<evidence type="ECO:0000256" key="2">
    <source>
        <dbReference type="ARBA" id="ARBA00006752"/>
    </source>
</evidence>
<keyword evidence="3" id="KW-0963">Cytoplasm</keyword>
<comment type="subcellular location">
    <subcellularLocation>
        <location evidence="1">Cytoplasm</location>
        <location evidence="1">Cytoskeleton</location>
    </subcellularLocation>
</comment>
<dbReference type="PROSITE" id="PS01132">
    <property type="entry name" value="ACTINS_ACT_LIKE"/>
    <property type="match status" value="1"/>
</dbReference>
<dbReference type="InterPro" id="IPR043129">
    <property type="entry name" value="ATPase_NBD"/>
</dbReference>
<evidence type="ECO:0000313" key="10">
    <source>
        <dbReference type="EMBL" id="CAJ0598340.1"/>
    </source>
</evidence>
<protein>
    <recommendedName>
        <fullName evidence="12">Actin</fullName>
    </recommendedName>
</protein>
<evidence type="ECO:0000256" key="8">
    <source>
        <dbReference type="ARBA" id="ARBA00049360"/>
    </source>
</evidence>
<gene>
    <name evidence="10" type="ORF">CYNAS_LOCUS10323</name>
</gene>
<dbReference type="InterPro" id="IPR004000">
    <property type="entry name" value="Actin"/>
</dbReference>
<dbReference type="EMBL" id="CATQJL010000223">
    <property type="protein sequence ID" value="CAJ0598340.1"/>
    <property type="molecule type" value="Genomic_DNA"/>
</dbReference>
<sequence length="375" mass="42713">MEAEITPVVIDNGSAVCKAGFAGDEAPQVVFPSIMGRPRHQIVVKMEQKGLYVGDEAQYKRDMLTLHYPIERGIVTNWDDMEKIWHHTFYSELRISPEEHPVLLTEPFLNPKNNREKMTQIMFETFNTPAMYVSTQAVLAHYAFGRTSCVVLEIGDGVTNIVPIYQGYFLPHAVKRIDMAGRDLTNYMMRILTERGYFFSTSAERETVRDIKEKLCYVAPDFKQELIMSSHSRLLEKNYEAPDGQIITLGNERFRCPELLFAPSYIGSDSKGIHETTYKSIMSCDIDIRKDLFFNIVVSGGTSMLPGIADRIQKEIKHLTPSTTKVRVTAPPERQYSVWIGGSIFASLSTFPQVWITKQEFDETGPCIVHRKCIC</sequence>
<evidence type="ECO:0000256" key="1">
    <source>
        <dbReference type="ARBA" id="ARBA00004245"/>
    </source>
</evidence>
<comment type="similarity">
    <text evidence="2 9">Belongs to the actin family.</text>
</comment>
<dbReference type="Pfam" id="PF00022">
    <property type="entry name" value="Actin"/>
    <property type="match status" value="1"/>
</dbReference>
<keyword evidence="5" id="KW-0378">Hydrolase</keyword>
<comment type="caution">
    <text evidence="10">The sequence shown here is derived from an EMBL/GenBank/DDBJ whole genome shotgun (WGS) entry which is preliminary data.</text>
</comment>
<organism evidence="10 11">
    <name type="scientific">Cylicocyclus nassatus</name>
    <name type="common">Nematode worm</name>
    <dbReference type="NCBI Taxonomy" id="53992"/>
    <lineage>
        <taxon>Eukaryota</taxon>
        <taxon>Metazoa</taxon>
        <taxon>Ecdysozoa</taxon>
        <taxon>Nematoda</taxon>
        <taxon>Chromadorea</taxon>
        <taxon>Rhabditida</taxon>
        <taxon>Rhabditina</taxon>
        <taxon>Rhabditomorpha</taxon>
        <taxon>Strongyloidea</taxon>
        <taxon>Strongylidae</taxon>
        <taxon>Cylicocyclus</taxon>
    </lineage>
</organism>
<reference evidence="10" key="1">
    <citation type="submission" date="2023-07" db="EMBL/GenBank/DDBJ databases">
        <authorList>
            <consortium name="CYATHOMIX"/>
        </authorList>
    </citation>
    <scope>NUCLEOTIDE SEQUENCE</scope>
    <source>
        <strain evidence="10">N/A</strain>
    </source>
</reference>
<dbReference type="GO" id="GO:0016787">
    <property type="term" value="F:hydrolase activity"/>
    <property type="evidence" value="ECO:0007669"/>
    <property type="project" value="UniProtKB-KW"/>
</dbReference>
<dbReference type="PANTHER" id="PTHR11937">
    <property type="entry name" value="ACTIN"/>
    <property type="match status" value="1"/>
</dbReference>
<dbReference type="InterPro" id="IPR004001">
    <property type="entry name" value="Actin_CS"/>
</dbReference>
<dbReference type="GO" id="GO:0005524">
    <property type="term" value="F:ATP binding"/>
    <property type="evidence" value="ECO:0007669"/>
    <property type="project" value="UniProtKB-KW"/>
</dbReference>
<evidence type="ECO:0000313" key="11">
    <source>
        <dbReference type="Proteomes" id="UP001176961"/>
    </source>
</evidence>
<evidence type="ECO:0000256" key="5">
    <source>
        <dbReference type="ARBA" id="ARBA00022801"/>
    </source>
</evidence>
<dbReference type="Proteomes" id="UP001176961">
    <property type="component" value="Unassembled WGS sequence"/>
</dbReference>
<dbReference type="SMART" id="SM00268">
    <property type="entry name" value="ACTIN"/>
    <property type="match status" value="1"/>
</dbReference>
<dbReference type="FunFam" id="3.30.420.40:FF:000218">
    <property type="entry name" value="actin, alpha sarcomeric/skeletal-like"/>
    <property type="match status" value="1"/>
</dbReference>
<dbReference type="PROSITE" id="PS00406">
    <property type="entry name" value="ACTINS_1"/>
    <property type="match status" value="1"/>
</dbReference>
<accession>A0AA36M5B4</accession>
<comment type="catalytic activity">
    <reaction evidence="8">
        <text>ATP + H2O = ADP + phosphate + H(+)</text>
        <dbReference type="Rhea" id="RHEA:13065"/>
        <dbReference type="ChEBI" id="CHEBI:15377"/>
        <dbReference type="ChEBI" id="CHEBI:15378"/>
        <dbReference type="ChEBI" id="CHEBI:30616"/>
        <dbReference type="ChEBI" id="CHEBI:43474"/>
        <dbReference type="ChEBI" id="CHEBI:456216"/>
    </reaction>
</comment>
<dbReference type="PRINTS" id="PR00190">
    <property type="entry name" value="ACTIN"/>
</dbReference>
<keyword evidence="4" id="KW-0547">Nucleotide-binding</keyword>
<keyword evidence="11" id="KW-1185">Reference proteome</keyword>
<dbReference type="GO" id="GO:0005856">
    <property type="term" value="C:cytoskeleton"/>
    <property type="evidence" value="ECO:0007669"/>
    <property type="project" value="UniProtKB-SubCell"/>
</dbReference>
<evidence type="ECO:0008006" key="12">
    <source>
        <dbReference type="Google" id="ProtNLM"/>
    </source>
</evidence>
<name>A0AA36M5B4_CYLNA</name>